<dbReference type="PROSITE" id="PS51257">
    <property type="entry name" value="PROKAR_LIPOPROTEIN"/>
    <property type="match status" value="1"/>
</dbReference>
<dbReference type="RefSeq" id="WP_115091463.1">
    <property type="nucleotide sequence ID" value="NZ_CP068107.1"/>
</dbReference>
<accession>A0A378RQH6</accession>
<feature type="chain" id="PRO_5016987229" description="DUF4397 domain-containing protein" evidence="1">
    <location>
        <begin position="19"/>
        <end position="235"/>
    </location>
</feature>
<dbReference type="EMBL" id="UGQL01000001">
    <property type="protein sequence ID" value="STZ28541.1"/>
    <property type="molecule type" value="Genomic_DNA"/>
</dbReference>
<gene>
    <name evidence="2" type="ORF">NCTC11179_02092</name>
</gene>
<sequence length="235" mass="26105">MKGVLVLFGLILSLFAVTSCSTDDNSGWRPYPVGGLTMVNGYGGSEAVWYLANGRFVQPPYQGLMYKGYDYIGLYTGNRSLDIVTNQNERIVTNAGIQVVDGQLYTSFVGGKSKDKVIHFITNDQRITLGEEGNLTHSGLRFFNLTGEDLAVNVKLDDEVVFTNRNTETETSAKENEKFIAQTSKTYTVSVQDKDGKEIAKRDQITLEKGRYFSLILVGSNSAEKPYYIGLVKQF</sequence>
<dbReference type="Proteomes" id="UP000255024">
    <property type="component" value="Unassembled WGS sequence"/>
</dbReference>
<protein>
    <recommendedName>
        <fullName evidence="4">DUF4397 domain-containing protein</fullName>
    </recommendedName>
</protein>
<dbReference type="AlphaFoldDB" id="A0A378RQH6"/>
<organism evidence="2 3">
    <name type="scientific">Myroides odoratus</name>
    <name type="common">Flavobacterium odoratum</name>
    <dbReference type="NCBI Taxonomy" id="256"/>
    <lineage>
        <taxon>Bacteria</taxon>
        <taxon>Pseudomonadati</taxon>
        <taxon>Bacteroidota</taxon>
        <taxon>Flavobacteriia</taxon>
        <taxon>Flavobacteriales</taxon>
        <taxon>Flavobacteriaceae</taxon>
        <taxon>Myroides</taxon>
    </lineage>
</organism>
<evidence type="ECO:0000256" key="1">
    <source>
        <dbReference type="SAM" id="SignalP"/>
    </source>
</evidence>
<evidence type="ECO:0000313" key="2">
    <source>
        <dbReference type="EMBL" id="STZ28541.1"/>
    </source>
</evidence>
<evidence type="ECO:0000313" key="3">
    <source>
        <dbReference type="Proteomes" id="UP000255024"/>
    </source>
</evidence>
<feature type="signal peptide" evidence="1">
    <location>
        <begin position="1"/>
        <end position="18"/>
    </location>
</feature>
<reference evidence="2 3" key="1">
    <citation type="submission" date="2018-06" db="EMBL/GenBank/DDBJ databases">
        <authorList>
            <consortium name="Pathogen Informatics"/>
            <person name="Doyle S."/>
        </authorList>
    </citation>
    <scope>NUCLEOTIDE SEQUENCE [LARGE SCALE GENOMIC DNA]</scope>
    <source>
        <strain evidence="2 3">NCTC11179</strain>
    </source>
</reference>
<keyword evidence="1" id="KW-0732">Signal</keyword>
<keyword evidence="3" id="KW-1185">Reference proteome</keyword>
<name>A0A378RQH6_MYROD</name>
<proteinExistence type="predicted"/>
<evidence type="ECO:0008006" key="4">
    <source>
        <dbReference type="Google" id="ProtNLM"/>
    </source>
</evidence>